<dbReference type="EMBL" id="JAACNH010000005">
    <property type="protein sequence ID" value="KAG8443001.1"/>
    <property type="molecule type" value="Genomic_DNA"/>
</dbReference>
<feature type="chain" id="PRO_5035865559" description="Secreted protein" evidence="1">
    <location>
        <begin position="22"/>
        <end position="80"/>
    </location>
</feature>
<protein>
    <recommendedName>
        <fullName evidence="4">Secreted protein</fullName>
    </recommendedName>
</protein>
<evidence type="ECO:0000313" key="3">
    <source>
        <dbReference type="Proteomes" id="UP000812440"/>
    </source>
</evidence>
<evidence type="ECO:0008006" key="4">
    <source>
        <dbReference type="Google" id="ProtNLM"/>
    </source>
</evidence>
<evidence type="ECO:0000256" key="1">
    <source>
        <dbReference type="SAM" id="SignalP"/>
    </source>
</evidence>
<proteinExistence type="predicted"/>
<keyword evidence="1" id="KW-0732">Signal</keyword>
<feature type="signal peptide" evidence="1">
    <location>
        <begin position="1"/>
        <end position="21"/>
    </location>
</feature>
<accession>A0A8T2JK66</accession>
<evidence type="ECO:0000313" key="2">
    <source>
        <dbReference type="EMBL" id="KAG8443001.1"/>
    </source>
</evidence>
<sequence length="80" mass="9148">MFYASALSTMWNVVLLGGTSGCPVAPFKKMWYKGLFILELYCKTCFMNKYIVVLVLHDHAGILQQSSKNVVLKYHHTAKY</sequence>
<comment type="caution">
    <text evidence="2">The sequence shown here is derived from an EMBL/GenBank/DDBJ whole genome shotgun (WGS) entry which is preliminary data.</text>
</comment>
<gene>
    <name evidence="2" type="ORF">GDO86_011716</name>
</gene>
<reference evidence="2" key="1">
    <citation type="thesis" date="2020" institute="ProQuest LLC" country="789 East Eisenhower Parkway, Ann Arbor, MI, USA">
        <title>Comparative Genomics and Chromosome Evolution.</title>
        <authorList>
            <person name="Mudd A.B."/>
        </authorList>
    </citation>
    <scope>NUCLEOTIDE SEQUENCE</scope>
    <source>
        <strain evidence="2">Female2</strain>
        <tissue evidence="2">Blood</tissue>
    </source>
</reference>
<name>A0A8T2JK66_9PIPI</name>
<keyword evidence="3" id="KW-1185">Reference proteome</keyword>
<organism evidence="2 3">
    <name type="scientific">Hymenochirus boettgeri</name>
    <name type="common">Congo dwarf clawed frog</name>
    <dbReference type="NCBI Taxonomy" id="247094"/>
    <lineage>
        <taxon>Eukaryota</taxon>
        <taxon>Metazoa</taxon>
        <taxon>Chordata</taxon>
        <taxon>Craniata</taxon>
        <taxon>Vertebrata</taxon>
        <taxon>Euteleostomi</taxon>
        <taxon>Amphibia</taxon>
        <taxon>Batrachia</taxon>
        <taxon>Anura</taxon>
        <taxon>Pipoidea</taxon>
        <taxon>Pipidae</taxon>
        <taxon>Pipinae</taxon>
        <taxon>Hymenochirus</taxon>
    </lineage>
</organism>
<dbReference type="AlphaFoldDB" id="A0A8T2JK66"/>
<dbReference type="Proteomes" id="UP000812440">
    <property type="component" value="Chromosome 6"/>
</dbReference>